<feature type="compositionally biased region" description="Polar residues" evidence="3">
    <location>
        <begin position="204"/>
        <end position="218"/>
    </location>
</feature>
<evidence type="ECO:0000313" key="4">
    <source>
        <dbReference type="EMBL" id="KAG7164463.1"/>
    </source>
</evidence>
<feature type="region of interest" description="Disordered" evidence="3">
    <location>
        <begin position="471"/>
        <end position="497"/>
    </location>
</feature>
<feature type="region of interest" description="Disordered" evidence="3">
    <location>
        <begin position="203"/>
        <end position="407"/>
    </location>
</feature>
<evidence type="ECO:0000313" key="5">
    <source>
        <dbReference type="Proteomes" id="UP000747542"/>
    </source>
</evidence>
<dbReference type="Gene3D" id="3.80.10.10">
    <property type="entry name" value="Ribonuclease Inhibitor"/>
    <property type="match status" value="1"/>
</dbReference>
<feature type="compositionally biased region" description="Low complexity" evidence="3">
    <location>
        <begin position="314"/>
        <end position="328"/>
    </location>
</feature>
<dbReference type="SUPFAM" id="SSF52058">
    <property type="entry name" value="L domain-like"/>
    <property type="match status" value="1"/>
</dbReference>
<feature type="compositionally biased region" description="Low complexity" evidence="3">
    <location>
        <begin position="122"/>
        <end position="141"/>
    </location>
</feature>
<dbReference type="GO" id="GO:0007010">
    <property type="term" value="P:cytoskeleton organization"/>
    <property type="evidence" value="ECO:0007669"/>
    <property type="project" value="TreeGrafter"/>
</dbReference>
<evidence type="ECO:0000256" key="1">
    <source>
        <dbReference type="ARBA" id="ARBA00022614"/>
    </source>
</evidence>
<evidence type="ECO:0000256" key="3">
    <source>
        <dbReference type="SAM" id="MobiDB-lite"/>
    </source>
</evidence>
<dbReference type="Proteomes" id="UP000747542">
    <property type="component" value="Unassembled WGS sequence"/>
</dbReference>
<dbReference type="EMBL" id="JAHLQT010025476">
    <property type="protein sequence ID" value="KAG7164463.1"/>
    <property type="molecule type" value="Genomic_DNA"/>
</dbReference>
<feature type="compositionally biased region" description="Polar residues" evidence="3">
    <location>
        <begin position="373"/>
        <end position="383"/>
    </location>
</feature>
<keyword evidence="5" id="KW-1185">Reference proteome</keyword>
<feature type="compositionally biased region" description="Basic and acidic residues" evidence="3">
    <location>
        <begin position="299"/>
        <end position="311"/>
    </location>
</feature>
<feature type="compositionally biased region" description="Polar residues" evidence="3">
    <location>
        <begin position="238"/>
        <end position="275"/>
    </location>
</feature>
<dbReference type="PANTHER" id="PTHR18849:SF0">
    <property type="entry name" value="CILIA- AND FLAGELLA-ASSOCIATED PROTEIN 410-RELATED"/>
    <property type="match status" value="1"/>
</dbReference>
<keyword evidence="4" id="KW-0966">Cell projection</keyword>
<gene>
    <name evidence="4" type="primary">Cfap410-L</name>
    <name evidence="4" type="ORF">Hamer_G003670</name>
</gene>
<feature type="compositionally biased region" description="Low complexity" evidence="3">
    <location>
        <begin position="387"/>
        <end position="399"/>
    </location>
</feature>
<dbReference type="AlphaFoldDB" id="A0A8J5JYU4"/>
<organism evidence="4 5">
    <name type="scientific">Homarus americanus</name>
    <name type="common">American lobster</name>
    <dbReference type="NCBI Taxonomy" id="6706"/>
    <lineage>
        <taxon>Eukaryota</taxon>
        <taxon>Metazoa</taxon>
        <taxon>Ecdysozoa</taxon>
        <taxon>Arthropoda</taxon>
        <taxon>Crustacea</taxon>
        <taxon>Multicrustacea</taxon>
        <taxon>Malacostraca</taxon>
        <taxon>Eumalacostraca</taxon>
        <taxon>Eucarida</taxon>
        <taxon>Decapoda</taxon>
        <taxon>Pleocyemata</taxon>
        <taxon>Astacidea</taxon>
        <taxon>Nephropoidea</taxon>
        <taxon>Nephropidae</taxon>
        <taxon>Homarus</taxon>
    </lineage>
</organism>
<feature type="region of interest" description="Disordered" evidence="3">
    <location>
        <begin position="122"/>
        <end position="163"/>
    </location>
</feature>
<reference evidence="4" key="1">
    <citation type="journal article" date="2021" name="Sci. Adv.">
        <title>The American lobster genome reveals insights on longevity, neural, and immune adaptations.</title>
        <authorList>
            <person name="Polinski J.M."/>
            <person name="Zimin A.V."/>
            <person name="Clark K.F."/>
            <person name="Kohn A.B."/>
            <person name="Sadowski N."/>
            <person name="Timp W."/>
            <person name="Ptitsyn A."/>
            <person name="Khanna P."/>
            <person name="Romanova D.Y."/>
            <person name="Williams P."/>
            <person name="Greenwood S.J."/>
            <person name="Moroz L.L."/>
            <person name="Walt D.R."/>
            <person name="Bodnar A.G."/>
        </authorList>
    </citation>
    <scope>NUCLEOTIDE SEQUENCE</scope>
    <source>
        <strain evidence="4">GMGI-L3</strain>
    </source>
</reference>
<dbReference type="InterPro" id="IPR032675">
    <property type="entry name" value="LRR_dom_sf"/>
</dbReference>
<comment type="caution">
    <text evidence="4">The sequence shown here is derived from an EMBL/GenBank/DDBJ whole genome shotgun (WGS) entry which is preliminary data.</text>
</comment>
<proteinExistence type="predicted"/>
<keyword evidence="4" id="KW-0282">Flagellum</keyword>
<dbReference type="PROSITE" id="PS51450">
    <property type="entry name" value="LRR"/>
    <property type="match status" value="1"/>
</dbReference>
<keyword evidence="1" id="KW-0433">Leucine-rich repeat</keyword>
<name>A0A8J5JYU4_HOMAM</name>
<accession>A0A8J5JYU4</accession>
<keyword evidence="4" id="KW-0969">Cilium</keyword>
<keyword evidence="2" id="KW-0677">Repeat</keyword>
<dbReference type="PANTHER" id="PTHR18849">
    <property type="entry name" value="LEUCINE RICH REPEAT PROTEIN"/>
    <property type="match status" value="1"/>
</dbReference>
<evidence type="ECO:0000256" key="2">
    <source>
        <dbReference type="ARBA" id="ARBA00022737"/>
    </source>
</evidence>
<sequence length="540" mass="60448">MCRLRCYGRLGTPLRDSFINTVIKMVKLTEDMVVARSKGSDLYNVRKLNCWGSELSDVSVVRKLQNVEVLSLSVNRICTLADFQYCPNLQELYIRKNIISDINEILYLRQLPKLKSLCSMGESVRSESGGGSSLSDCSPPSSERRFSQTTTPTRSNHQDVYGQSLDDDYEYSQAVYEDDEQPVITRRSGYNNHYVATDPERRISQMSQHSNQGSSPQQHHYGGGRRTATSQLRHHQECNSSSSAVDNSQYTRRFLPTNSQLPKSDVNEQASSGYHSGSSNNSNTTNGLYYRADPSSAADSHHAAERLRRDSYASSTTQSPSRRSSQVVTEADPSADTRGYIRSPESSSCTHNVDYEYDSRNANYLSRDDTAPRYTNGTNSSSPLTPPDNNDSNATNNNPLCPLHNKTAVPPSHVASIYVQSEKVIATTPPREVKACPLLQSKHCWVVLELLWLGEPEERERAYSRGDGYGYASSPYEVQQSPGSNEHRTPSQDPRYAQQFNSSRNANLLSAVLCLIKELDYTSLEVVEMAARCRMEELDD</sequence>
<feature type="compositionally biased region" description="Low complexity" evidence="3">
    <location>
        <begin position="276"/>
        <end position="298"/>
    </location>
</feature>
<protein>
    <submittedName>
        <fullName evidence="4">Cilia- and flagella-associated protein 410-like</fullName>
    </submittedName>
</protein>
<dbReference type="InterPro" id="IPR001611">
    <property type="entry name" value="Leu-rich_rpt"/>
</dbReference>